<gene>
    <name evidence="12" type="ORF">GDO54_006030</name>
</gene>
<comment type="similarity">
    <text evidence="1">Belongs to the bZIP family. NFIL3 subfamily.</text>
</comment>
<dbReference type="FunFam" id="1.20.5.170:FF:000025">
    <property type="entry name" value="nuclear factor interleukin-3-regulated protein-like"/>
    <property type="match status" value="1"/>
</dbReference>
<name>A0AAV3AF88_PYXAD</name>
<dbReference type="InterPro" id="IPR046347">
    <property type="entry name" value="bZIP_sf"/>
</dbReference>
<evidence type="ECO:0000256" key="2">
    <source>
        <dbReference type="ARBA" id="ARBA00018259"/>
    </source>
</evidence>
<keyword evidence="6" id="KW-0804">Transcription</keyword>
<evidence type="ECO:0000256" key="7">
    <source>
        <dbReference type="ARBA" id="ARBA00023242"/>
    </source>
</evidence>
<accession>A0AAV3AF88</accession>
<dbReference type="AlphaFoldDB" id="A0AAV3AF88"/>
<evidence type="ECO:0000256" key="10">
    <source>
        <dbReference type="SAM" id="MobiDB-lite"/>
    </source>
</evidence>
<feature type="region of interest" description="Disordered" evidence="10">
    <location>
        <begin position="1"/>
        <end position="39"/>
    </location>
</feature>
<dbReference type="SUPFAM" id="SSF57959">
    <property type="entry name" value="Leucine zipper domain"/>
    <property type="match status" value="1"/>
</dbReference>
<evidence type="ECO:0000313" key="13">
    <source>
        <dbReference type="Proteomes" id="UP001181693"/>
    </source>
</evidence>
<feature type="region of interest" description="Disordered" evidence="10">
    <location>
        <begin position="274"/>
        <end position="315"/>
    </location>
</feature>
<evidence type="ECO:0000256" key="9">
    <source>
        <dbReference type="ARBA" id="ARBA00061957"/>
    </source>
</evidence>
<feature type="region of interest" description="Disordered" evidence="10">
    <location>
        <begin position="137"/>
        <end position="188"/>
    </location>
</feature>
<dbReference type="Pfam" id="PF07716">
    <property type="entry name" value="bZIP_2"/>
    <property type="match status" value="1"/>
</dbReference>
<dbReference type="GO" id="GO:0005634">
    <property type="term" value="C:nucleus"/>
    <property type="evidence" value="ECO:0007669"/>
    <property type="project" value="TreeGrafter"/>
</dbReference>
<keyword evidence="7" id="KW-0539">Nucleus</keyword>
<dbReference type="PANTHER" id="PTHR15284:SF4">
    <property type="entry name" value="E4 BINDING PROTEIN 4-2"/>
    <property type="match status" value="1"/>
</dbReference>
<keyword evidence="4" id="KW-0090">Biological rhythms</keyword>
<dbReference type="PROSITE" id="PS50217">
    <property type="entry name" value="BZIP"/>
    <property type="match status" value="1"/>
</dbReference>
<comment type="subunit">
    <text evidence="9">Homodimer. Binds DNA as a dimer.</text>
</comment>
<protein>
    <recommendedName>
        <fullName evidence="2">Nuclear factor interleukin-3-regulated protein</fullName>
    </recommendedName>
</protein>
<dbReference type="GO" id="GO:0003677">
    <property type="term" value="F:DNA binding"/>
    <property type="evidence" value="ECO:0007669"/>
    <property type="project" value="UniProtKB-KW"/>
</dbReference>
<proteinExistence type="inferred from homology"/>
<keyword evidence="5" id="KW-0238">DNA-binding</keyword>
<comment type="caution">
    <text evidence="12">The sequence shown here is derived from an EMBL/GenBank/DDBJ whole genome shotgun (WGS) entry which is preliminary data.</text>
</comment>
<evidence type="ECO:0000259" key="11">
    <source>
        <dbReference type="PROSITE" id="PS50217"/>
    </source>
</evidence>
<dbReference type="Gene3D" id="1.20.5.170">
    <property type="match status" value="1"/>
</dbReference>
<dbReference type="GO" id="GO:0007623">
    <property type="term" value="P:circadian rhythm"/>
    <property type="evidence" value="ECO:0007669"/>
    <property type="project" value="TreeGrafter"/>
</dbReference>
<evidence type="ECO:0000256" key="4">
    <source>
        <dbReference type="ARBA" id="ARBA00023108"/>
    </source>
</evidence>
<feature type="compositionally biased region" description="Low complexity" evidence="10">
    <location>
        <begin position="142"/>
        <end position="175"/>
    </location>
</feature>
<dbReference type="InterPro" id="IPR004827">
    <property type="entry name" value="bZIP"/>
</dbReference>
<dbReference type="PROSITE" id="PS00036">
    <property type="entry name" value="BZIP_BASIC"/>
    <property type="match status" value="1"/>
</dbReference>
<feature type="domain" description="BZIP" evidence="11">
    <location>
        <begin position="45"/>
        <end position="95"/>
    </location>
</feature>
<evidence type="ECO:0000313" key="12">
    <source>
        <dbReference type="EMBL" id="DBA29986.1"/>
    </source>
</evidence>
<feature type="compositionally biased region" description="Polar residues" evidence="10">
    <location>
        <begin position="8"/>
        <end position="20"/>
    </location>
</feature>
<organism evidence="12 13">
    <name type="scientific">Pyxicephalus adspersus</name>
    <name type="common">African bullfrog</name>
    <dbReference type="NCBI Taxonomy" id="30357"/>
    <lineage>
        <taxon>Eukaryota</taxon>
        <taxon>Metazoa</taxon>
        <taxon>Chordata</taxon>
        <taxon>Craniata</taxon>
        <taxon>Vertebrata</taxon>
        <taxon>Euteleostomi</taxon>
        <taxon>Amphibia</taxon>
        <taxon>Batrachia</taxon>
        <taxon>Anura</taxon>
        <taxon>Neobatrachia</taxon>
        <taxon>Ranoidea</taxon>
        <taxon>Pyxicephalidae</taxon>
        <taxon>Pyxicephalinae</taxon>
        <taxon>Pyxicephalus</taxon>
    </lineage>
</organism>
<evidence type="ECO:0000256" key="6">
    <source>
        <dbReference type="ARBA" id="ARBA00023163"/>
    </source>
</evidence>
<sequence>MESPVMDNYSQSILEQNSRGRVSGSPIGSGTGRRKREFISDEKKDASYWEKRRKNNEAAKRSREKRRYHDLVLEGRVAALDEENGRLRNELFQLKLRYGLISAASFMEASHGLSNHKTADGGSLLCNSRNTTYTSPYLAMNSDSSEADSGGGAAMDSYSPHGSLSDLSDQSSRDSPVPATYEEGRPMENDYTNLCPVEHNASMRLAVPRGGVILYRVGGLTVEPQHRHIVPSDVESLKHHTSDYSAPLPRSSIFVHADSLQTSYQHMEKAPGVKASLDPLSPKSPQSGYHSEDSGSDEGGSTCCPTSQEPVHDVKLPHKLRLKWRTHGHEGWISDKGQGVEVQN</sequence>
<keyword evidence="3" id="KW-0805">Transcription regulation</keyword>
<evidence type="ECO:0000256" key="8">
    <source>
        <dbReference type="ARBA" id="ARBA00053991"/>
    </source>
</evidence>
<evidence type="ECO:0000256" key="1">
    <source>
        <dbReference type="ARBA" id="ARBA00006079"/>
    </source>
</evidence>
<dbReference type="InterPro" id="IPR047229">
    <property type="entry name" value="NFIL3-like"/>
</dbReference>
<dbReference type="SMART" id="SM00338">
    <property type="entry name" value="BRLZ"/>
    <property type="match status" value="1"/>
</dbReference>
<keyword evidence="13" id="KW-1185">Reference proteome</keyword>
<dbReference type="PANTHER" id="PTHR15284">
    <property type="entry name" value="NUCLEAR FACTOR INTERLEUKIN-3-REGULATED PROTEIN"/>
    <property type="match status" value="1"/>
</dbReference>
<comment type="function">
    <text evidence="8">May act as a transcriptional regulator of a number of proteins of the circadian clock.</text>
</comment>
<dbReference type="InterPro" id="IPR047106">
    <property type="entry name" value="NFIL3-like_bZIP"/>
</dbReference>
<reference evidence="12" key="1">
    <citation type="thesis" date="2020" institute="ProQuest LLC" country="789 East Eisenhower Parkway, Ann Arbor, MI, USA">
        <title>Comparative Genomics and Chromosome Evolution.</title>
        <authorList>
            <person name="Mudd A.B."/>
        </authorList>
    </citation>
    <scope>NUCLEOTIDE SEQUENCE</scope>
    <source>
        <strain evidence="12">1538</strain>
        <tissue evidence="12">Blood</tissue>
    </source>
</reference>
<dbReference type="GO" id="GO:0003700">
    <property type="term" value="F:DNA-binding transcription factor activity"/>
    <property type="evidence" value="ECO:0007669"/>
    <property type="project" value="InterPro"/>
</dbReference>
<evidence type="ECO:0000256" key="5">
    <source>
        <dbReference type="ARBA" id="ARBA00023125"/>
    </source>
</evidence>
<dbReference type="CDD" id="cd14694">
    <property type="entry name" value="bZIP_NFIL3"/>
    <property type="match status" value="1"/>
</dbReference>
<dbReference type="EMBL" id="DYDO01000002">
    <property type="protein sequence ID" value="DBA29986.1"/>
    <property type="molecule type" value="Genomic_DNA"/>
</dbReference>
<evidence type="ECO:0000256" key="3">
    <source>
        <dbReference type="ARBA" id="ARBA00023015"/>
    </source>
</evidence>
<dbReference type="Proteomes" id="UP001181693">
    <property type="component" value="Unassembled WGS sequence"/>
</dbReference>